<evidence type="ECO:0000313" key="2">
    <source>
        <dbReference type="EMBL" id="CAG9771128.1"/>
    </source>
</evidence>
<dbReference type="Proteomes" id="UP001152799">
    <property type="component" value="Chromosome 6"/>
</dbReference>
<proteinExistence type="predicted"/>
<dbReference type="EMBL" id="OU892282">
    <property type="protein sequence ID" value="CAG9771128.1"/>
    <property type="molecule type" value="Genomic_DNA"/>
</dbReference>
<feature type="region of interest" description="Disordered" evidence="1">
    <location>
        <begin position="24"/>
        <end position="62"/>
    </location>
</feature>
<evidence type="ECO:0000313" key="3">
    <source>
        <dbReference type="Proteomes" id="UP001152799"/>
    </source>
</evidence>
<name>A0A9N9MW24_9CUCU</name>
<feature type="compositionally biased region" description="Basic residues" evidence="1">
    <location>
        <begin position="27"/>
        <end position="36"/>
    </location>
</feature>
<protein>
    <submittedName>
        <fullName evidence="2">Uncharacterized protein</fullName>
    </submittedName>
</protein>
<feature type="compositionally biased region" description="Polar residues" evidence="1">
    <location>
        <begin position="81"/>
        <end position="91"/>
    </location>
</feature>
<reference evidence="2" key="1">
    <citation type="submission" date="2022-01" db="EMBL/GenBank/DDBJ databases">
        <authorList>
            <person name="King R."/>
        </authorList>
    </citation>
    <scope>NUCLEOTIDE SEQUENCE</scope>
</reference>
<sequence length="219" mass="24208">MSGGDKKDKHNRPKRGLKLFFLPKIQGQKHKHKKNKYYFGQDDDHEGSIMSGDSPAHHNRTAEVFDYHPATSTLALEPKSGSGTAFATTSKDIGVQSKIGDKTDKSEVQASAVMVEPGGDKDDEDKEHFGSPTLNNSDNKGEKDENGEEKTGKFNDAAHEGNGRDKKDEKFHKNGNLDKLDGVWVPNNDKQKADDDGEEDDCIVKCLYVTMTCCECSIM</sequence>
<feature type="compositionally biased region" description="Basic and acidic residues" evidence="1">
    <location>
        <begin position="139"/>
        <end position="181"/>
    </location>
</feature>
<keyword evidence="3" id="KW-1185">Reference proteome</keyword>
<feature type="region of interest" description="Disordered" evidence="1">
    <location>
        <begin position="74"/>
        <end position="198"/>
    </location>
</feature>
<dbReference type="AlphaFoldDB" id="A0A9N9MW24"/>
<organism evidence="2 3">
    <name type="scientific">Ceutorhynchus assimilis</name>
    <name type="common">cabbage seed weevil</name>
    <dbReference type="NCBI Taxonomy" id="467358"/>
    <lineage>
        <taxon>Eukaryota</taxon>
        <taxon>Metazoa</taxon>
        <taxon>Ecdysozoa</taxon>
        <taxon>Arthropoda</taxon>
        <taxon>Hexapoda</taxon>
        <taxon>Insecta</taxon>
        <taxon>Pterygota</taxon>
        <taxon>Neoptera</taxon>
        <taxon>Endopterygota</taxon>
        <taxon>Coleoptera</taxon>
        <taxon>Polyphaga</taxon>
        <taxon>Cucujiformia</taxon>
        <taxon>Curculionidae</taxon>
        <taxon>Ceutorhynchinae</taxon>
        <taxon>Ceutorhynchus</taxon>
    </lineage>
</organism>
<dbReference type="OrthoDB" id="6608749at2759"/>
<accession>A0A9N9MW24</accession>
<gene>
    <name evidence="2" type="ORF">CEUTPL_LOCUS11570</name>
</gene>
<evidence type="ECO:0000256" key="1">
    <source>
        <dbReference type="SAM" id="MobiDB-lite"/>
    </source>
</evidence>